<protein>
    <submittedName>
        <fullName evidence="1">7973_t:CDS:1</fullName>
    </submittedName>
</protein>
<dbReference type="Proteomes" id="UP000789920">
    <property type="component" value="Unassembled WGS sequence"/>
</dbReference>
<gene>
    <name evidence="1" type="ORF">RPERSI_LOCUS29153</name>
</gene>
<feature type="non-terminal residue" evidence="1">
    <location>
        <position position="68"/>
    </location>
</feature>
<evidence type="ECO:0000313" key="1">
    <source>
        <dbReference type="EMBL" id="CAG8834302.1"/>
    </source>
</evidence>
<keyword evidence="2" id="KW-1185">Reference proteome</keyword>
<dbReference type="EMBL" id="CAJVQC010108783">
    <property type="protein sequence ID" value="CAG8834302.1"/>
    <property type="molecule type" value="Genomic_DNA"/>
</dbReference>
<evidence type="ECO:0000313" key="2">
    <source>
        <dbReference type="Proteomes" id="UP000789920"/>
    </source>
</evidence>
<comment type="caution">
    <text evidence="1">The sequence shown here is derived from an EMBL/GenBank/DDBJ whole genome shotgun (WGS) entry which is preliminary data.</text>
</comment>
<organism evidence="1 2">
    <name type="scientific">Racocetra persica</name>
    <dbReference type="NCBI Taxonomy" id="160502"/>
    <lineage>
        <taxon>Eukaryota</taxon>
        <taxon>Fungi</taxon>
        <taxon>Fungi incertae sedis</taxon>
        <taxon>Mucoromycota</taxon>
        <taxon>Glomeromycotina</taxon>
        <taxon>Glomeromycetes</taxon>
        <taxon>Diversisporales</taxon>
        <taxon>Gigasporaceae</taxon>
        <taxon>Racocetra</taxon>
    </lineage>
</organism>
<sequence>MSPLLQFEVMHSRVVVVDADGKSVAGVNRNSFVSSNSSGSSRNDAKSKSRMIKVLQYDNNNNMDGKTG</sequence>
<name>A0ACA9SB90_9GLOM</name>
<proteinExistence type="predicted"/>
<accession>A0ACA9SB90</accession>
<reference evidence="1" key="1">
    <citation type="submission" date="2021-06" db="EMBL/GenBank/DDBJ databases">
        <authorList>
            <person name="Kallberg Y."/>
            <person name="Tangrot J."/>
            <person name="Rosling A."/>
        </authorList>
    </citation>
    <scope>NUCLEOTIDE SEQUENCE</scope>
    <source>
        <strain evidence="1">MA461A</strain>
    </source>
</reference>